<dbReference type="Gene3D" id="3.80.10.10">
    <property type="entry name" value="Ribonuclease Inhibitor"/>
    <property type="match status" value="1"/>
</dbReference>
<feature type="domain" description="F-box" evidence="1">
    <location>
        <begin position="14"/>
        <end position="64"/>
    </location>
</feature>
<keyword evidence="3" id="KW-1185">Reference proteome</keyword>
<dbReference type="AlphaFoldDB" id="A0AA41VTQ8"/>
<accession>A0AA41VTQ8</accession>
<dbReference type="PROSITE" id="PS50181">
    <property type="entry name" value="FBOX"/>
    <property type="match status" value="1"/>
</dbReference>
<sequence>MEKKTRKIVRTDGIDRVSNLPDDVLVQILLLVPTEEALATGSLSKRWKSLSTLLPVLDLDYYRFYGRFNSGSWDDRKKRFLDFLEHVFSLYELKPLQKLRLAFDTDDYDDFSTKVSRLVRLAMETNCLNIEFNFCRTTSMWFPEYDEMYVLPACVFPHQSVSQLKFTGCKFVPSFYKSFASVNIVMFTNVELLKDSVYDLVSKCPCLEELHLLHCQIPSSFFELNAPESSLKCLVLESCLGNKGLSFEHASIHIPTLLQLKYRGNFRSGYLSICNSENLIEAEISISYDPLYEHKLICKLVKNLLNVTSLTLSPSNLQVLDTNGGLTLLSPLNNLKHLIVKLRQVDKELSGLICLLRSSPYLETLSVDCHPYFETNDEILSGVYIVYEEVVQQPHVLPSRGVANLMRIKIENFQGLKVEMEFVKHILRSSLCLKEMVICIHSRYYYLEMRMKMITGDDHYKYLKIKKAETIKSLLACTPASPDARILLE</sequence>
<dbReference type="InterPro" id="IPR036047">
    <property type="entry name" value="F-box-like_dom_sf"/>
</dbReference>
<proteinExistence type="predicted"/>
<name>A0AA41VTQ8_PAPNU</name>
<dbReference type="Pfam" id="PF00646">
    <property type="entry name" value="F-box"/>
    <property type="match status" value="1"/>
</dbReference>
<dbReference type="Proteomes" id="UP001177140">
    <property type="component" value="Unassembled WGS sequence"/>
</dbReference>
<dbReference type="PANTHER" id="PTHR31900">
    <property type="entry name" value="F-BOX/RNI SUPERFAMILY PROTEIN-RELATED"/>
    <property type="match status" value="1"/>
</dbReference>
<dbReference type="EMBL" id="JAJJMA010289626">
    <property type="protein sequence ID" value="MCL7047119.1"/>
    <property type="molecule type" value="Genomic_DNA"/>
</dbReference>
<evidence type="ECO:0000313" key="3">
    <source>
        <dbReference type="Proteomes" id="UP001177140"/>
    </source>
</evidence>
<gene>
    <name evidence="2" type="ORF">MKW94_028258</name>
</gene>
<reference evidence="2" key="1">
    <citation type="submission" date="2022-03" db="EMBL/GenBank/DDBJ databases">
        <title>A functionally conserved STORR gene fusion in Papaver species that diverged 16.8 million years ago.</title>
        <authorList>
            <person name="Catania T."/>
        </authorList>
    </citation>
    <scope>NUCLEOTIDE SEQUENCE</scope>
    <source>
        <strain evidence="2">S-191538</strain>
    </source>
</reference>
<evidence type="ECO:0000259" key="1">
    <source>
        <dbReference type="PROSITE" id="PS50181"/>
    </source>
</evidence>
<dbReference type="InterPro" id="IPR032675">
    <property type="entry name" value="LRR_dom_sf"/>
</dbReference>
<dbReference type="Pfam" id="PF23622">
    <property type="entry name" value="LRR_At1g61320_AtMIF1"/>
    <property type="match status" value="1"/>
</dbReference>
<dbReference type="InterPro" id="IPR055357">
    <property type="entry name" value="LRR_At1g61320_AtMIF1"/>
</dbReference>
<dbReference type="SUPFAM" id="SSF81383">
    <property type="entry name" value="F-box domain"/>
    <property type="match status" value="1"/>
</dbReference>
<dbReference type="InterPro" id="IPR050232">
    <property type="entry name" value="FBL13/AtMIF1-like"/>
</dbReference>
<dbReference type="SUPFAM" id="SSF52047">
    <property type="entry name" value="RNI-like"/>
    <property type="match status" value="1"/>
</dbReference>
<evidence type="ECO:0000313" key="2">
    <source>
        <dbReference type="EMBL" id="MCL7047119.1"/>
    </source>
</evidence>
<protein>
    <recommendedName>
        <fullName evidence="1">F-box domain-containing protein</fullName>
    </recommendedName>
</protein>
<comment type="caution">
    <text evidence="2">The sequence shown here is derived from an EMBL/GenBank/DDBJ whole genome shotgun (WGS) entry which is preliminary data.</text>
</comment>
<dbReference type="PANTHER" id="PTHR31900:SF27">
    <property type="entry name" value="FBD DOMAIN-CONTAINING PROTEIN"/>
    <property type="match status" value="1"/>
</dbReference>
<dbReference type="InterPro" id="IPR001810">
    <property type="entry name" value="F-box_dom"/>
</dbReference>
<organism evidence="2 3">
    <name type="scientific">Papaver nudicaule</name>
    <name type="common">Iceland poppy</name>
    <dbReference type="NCBI Taxonomy" id="74823"/>
    <lineage>
        <taxon>Eukaryota</taxon>
        <taxon>Viridiplantae</taxon>
        <taxon>Streptophyta</taxon>
        <taxon>Embryophyta</taxon>
        <taxon>Tracheophyta</taxon>
        <taxon>Spermatophyta</taxon>
        <taxon>Magnoliopsida</taxon>
        <taxon>Ranunculales</taxon>
        <taxon>Papaveraceae</taxon>
        <taxon>Papaveroideae</taxon>
        <taxon>Papaver</taxon>
    </lineage>
</organism>